<dbReference type="InterPro" id="IPR027417">
    <property type="entry name" value="P-loop_NTPase"/>
</dbReference>
<gene>
    <name evidence="4" type="ORF">CLUMA_CG021217</name>
</gene>
<reference evidence="4 5" key="1">
    <citation type="submission" date="2015-04" db="EMBL/GenBank/DDBJ databases">
        <authorList>
            <person name="Syromyatnikov M.Y."/>
            <person name="Popov V.N."/>
        </authorList>
    </citation>
    <scope>NUCLEOTIDE SEQUENCE [LARGE SCALE GENOMIC DNA]</scope>
</reference>
<keyword evidence="2" id="KW-0866">Nonsense-mediated mRNA decay</keyword>
<dbReference type="Proteomes" id="UP000183832">
    <property type="component" value="Unassembled WGS sequence"/>
</dbReference>
<evidence type="ECO:0000256" key="2">
    <source>
        <dbReference type="ARBA" id="ARBA00023161"/>
    </source>
</evidence>
<evidence type="ECO:0000313" key="4">
    <source>
        <dbReference type="EMBL" id="CRL08105.1"/>
    </source>
</evidence>
<comment type="similarity">
    <text evidence="1">Belongs to the SMG9 family.</text>
</comment>
<dbReference type="EMBL" id="CVRI01000074">
    <property type="protein sequence ID" value="CRL08105.1"/>
    <property type="molecule type" value="Genomic_DNA"/>
</dbReference>
<organism evidence="4 5">
    <name type="scientific">Clunio marinus</name>
    <dbReference type="NCBI Taxonomy" id="568069"/>
    <lineage>
        <taxon>Eukaryota</taxon>
        <taxon>Metazoa</taxon>
        <taxon>Ecdysozoa</taxon>
        <taxon>Arthropoda</taxon>
        <taxon>Hexapoda</taxon>
        <taxon>Insecta</taxon>
        <taxon>Pterygota</taxon>
        <taxon>Neoptera</taxon>
        <taxon>Endopterygota</taxon>
        <taxon>Diptera</taxon>
        <taxon>Nematocera</taxon>
        <taxon>Chironomoidea</taxon>
        <taxon>Chironomidae</taxon>
        <taxon>Clunio</taxon>
    </lineage>
</organism>
<evidence type="ECO:0000256" key="3">
    <source>
        <dbReference type="SAM" id="MobiDB-lite"/>
    </source>
</evidence>
<dbReference type="AlphaFoldDB" id="A0A1J1JAP5"/>
<feature type="compositionally biased region" description="Basic and acidic residues" evidence="3">
    <location>
        <begin position="11"/>
        <end position="24"/>
    </location>
</feature>
<proteinExistence type="inferred from homology"/>
<keyword evidence="5" id="KW-1185">Reference proteome</keyword>
<name>A0A1J1JAP5_9DIPT</name>
<accession>A0A1J1JAP5</accession>
<sequence>MSKLIQPVILKKSDRNDESSKDKGPNSSNHLKVLSKVTNDSLDHVKMKMSVQPNSSHQVTKMKSSARLMLPNFNFEKKVLCYLDNSNNDFLVVGVIGVKSAGKSTLMNIIADQNYVNFKEDDTSISFNKINEVFPTNLKSYGGPFLDMFVTDDRIIILDTSPLLNNQEKEMFASESEDIKMVSTVLQSCHITFVVHNDYPNLAVNRILKIALNTIQKDNKHSPIIEHVMNRIKPGKIISPLDQRIFKRCPIKIPDFLHADVRHHHDVNQIVLGFRERVMMMKRVTINAETPDEPFTEKSWIQKLSRQTAQFEDNYFIGRYVTIRDRFHQSLEVSTENPYPSADK</sequence>
<dbReference type="OrthoDB" id="79514at2759"/>
<dbReference type="PANTHER" id="PTHR14270:SF0">
    <property type="entry name" value="NONSENSE-MEDIATED MRNA DECAY FACTOR SMG9"/>
    <property type="match status" value="1"/>
</dbReference>
<evidence type="ECO:0000256" key="1">
    <source>
        <dbReference type="ARBA" id="ARBA00007712"/>
    </source>
</evidence>
<dbReference type="GO" id="GO:0000184">
    <property type="term" value="P:nuclear-transcribed mRNA catabolic process, nonsense-mediated decay"/>
    <property type="evidence" value="ECO:0007669"/>
    <property type="project" value="UniProtKB-KW"/>
</dbReference>
<dbReference type="SUPFAM" id="SSF52540">
    <property type="entry name" value="P-loop containing nucleoside triphosphate hydrolases"/>
    <property type="match status" value="1"/>
</dbReference>
<dbReference type="PANTHER" id="PTHR14270">
    <property type="entry name" value="NONSENSE-MEDIATED MRNA DECAY FACTOR SMG9"/>
    <property type="match status" value="1"/>
</dbReference>
<dbReference type="Gene3D" id="3.40.50.300">
    <property type="entry name" value="P-loop containing nucleotide triphosphate hydrolases"/>
    <property type="match status" value="1"/>
</dbReference>
<dbReference type="STRING" id="568069.A0A1J1JAP5"/>
<dbReference type="InterPro" id="IPR039177">
    <property type="entry name" value="SMG9"/>
</dbReference>
<protein>
    <submittedName>
        <fullName evidence="4">CLUMA_CG021217, isoform A</fullName>
    </submittedName>
</protein>
<evidence type="ECO:0000313" key="5">
    <source>
        <dbReference type="Proteomes" id="UP000183832"/>
    </source>
</evidence>
<feature type="region of interest" description="Disordered" evidence="3">
    <location>
        <begin position="1"/>
        <end position="32"/>
    </location>
</feature>